<dbReference type="PATRIC" id="fig|1423792.3.peg.2211"/>
<keyword evidence="2" id="KW-0732">Signal</keyword>
<gene>
    <name evidence="3" type="ORF">FD09_GL002169</name>
</gene>
<evidence type="ECO:0000313" key="3">
    <source>
        <dbReference type="EMBL" id="KRL13341.1"/>
    </source>
</evidence>
<organism evidence="3 4">
    <name type="scientific">Schleiferilactobacillus perolens DSM 12744</name>
    <dbReference type="NCBI Taxonomy" id="1423792"/>
    <lineage>
        <taxon>Bacteria</taxon>
        <taxon>Bacillati</taxon>
        <taxon>Bacillota</taxon>
        <taxon>Bacilli</taxon>
        <taxon>Lactobacillales</taxon>
        <taxon>Lactobacillaceae</taxon>
        <taxon>Schleiferilactobacillus</taxon>
    </lineage>
</organism>
<feature type="region of interest" description="Disordered" evidence="1">
    <location>
        <begin position="1269"/>
        <end position="1306"/>
    </location>
</feature>
<name>A0A0R1MYX7_9LACO</name>
<comment type="caution">
    <text evidence="3">The sequence shown here is derived from an EMBL/GenBank/DDBJ whole genome shotgun (WGS) entry which is preliminary data.</text>
</comment>
<evidence type="ECO:0000313" key="4">
    <source>
        <dbReference type="Proteomes" id="UP000051330"/>
    </source>
</evidence>
<dbReference type="STRING" id="1423792.FD09_GL002169"/>
<feature type="region of interest" description="Disordered" evidence="1">
    <location>
        <begin position="932"/>
        <end position="954"/>
    </location>
</feature>
<proteinExistence type="predicted"/>
<evidence type="ECO:0000256" key="2">
    <source>
        <dbReference type="SAM" id="SignalP"/>
    </source>
</evidence>
<feature type="compositionally biased region" description="Polar residues" evidence="1">
    <location>
        <begin position="1291"/>
        <end position="1303"/>
    </location>
</feature>
<accession>A0A0R1MYX7</accession>
<evidence type="ECO:0000256" key="1">
    <source>
        <dbReference type="SAM" id="MobiDB-lite"/>
    </source>
</evidence>
<feature type="compositionally biased region" description="Polar residues" evidence="1">
    <location>
        <begin position="384"/>
        <end position="417"/>
    </location>
</feature>
<feature type="compositionally biased region" description="Basic and acidic residues" evidence="1">
    <location>
        <begin position="1205"/>
        <end position="1215"/>
    </location>
</feature>
<feature type="region of interest" description="Disordered" evidence="1">
    <location>
        <begin position="1203"/>
        <end position="1222"/>
    </location>
</feature>
<dbReference type="Proteomes" id="UP000051330">
    <property type="component" value="Unassembled WGS sequence"/>
</dbReference>
<sequence length="1388" mass="151675">MNMRKQQGRKTWLHLGVFLLSVLATGGVLAGSVEMVAADTIGNVVDNAPDVSANNGGSYVPKLGSVDSNGNAEPNTPWNTYYIPSLQRERTASEGSFVKWGYNGWIKDSADGYEGGDTNDKVTTPSSAYDVIQNMAIGPSDFTQTDKEWSEGTIGTTTNIQFLDSYADHGDAFFSINYVDKDNLMDVSDYQTAADFAQGGTALTTNRDKMFIQQENGQDTVHSKVSGPNYRLADGQSFRNGYLQVTGNVPIRAQLAQSETTVDGMLAGNWGVMVRAKVAKGIDVRSFAASIDWSKSYYNLNIDTAKVNIPLVTNKPIRGLTFPLQFDHHVYLDPHDPQAFFLKVKGIPFNFNTAKSGDLSCAQMLLPKSSADYADYLHNRIVQTASDSDNGQQSATTLDRLTTDPSQTDYNSSADQTSLDDDELSHDGIPNFPESTASKLSNNSVWDPIAGLVNEVAPKDPGGYFLQLLTGLFVASPVYSLGNIGRTVTLLNSPIYPSTRATVTEPDGWLKALWIALNIPSQLIQPLISSITSEYMQKPFYGNAHINFSFDMSKYQGSKQPLISALSEGKLFASPYADGGFNKGDGKGDDGSKVSTDSTNANRSPIQISMYDSSQLVDPYGTTWHDSRGQFKIQTGDKQGTALDRTTSKDQYGNIVYPNSHLLTQLQAGTSPMDYAVIKEDQVNNGRKYPTYTNFTSWTGAIVPYDRDYWDENSTHKSKTDTLHSDGKIGDDLNYRTATPDPGSDGILVNAGINNQSVVKSYTDPGIPSATQAGTIDPMRYANVYSLYDYSKSTPSPVAEPTEVYDTTDNPVKVSVNNADGENITGTNVNKSLKNATWKYTGTMGPDNLALADASLGLDQSLNPTLDLTPEVLLADRKALESGTQVIKPTGTYRDSLAKYTKDGFRTDLSGTLSQQGILPTTAKQPFQVTPDTHGLDMDLESKAGGRQHPSQIHQDDTFDLASDDTASLKYQAPVTGAASDYFFDHIVKFARLADVHTVTGYTVPKYDPSKVASSAQTDDWLEPQTYDQGNESYVQDNNFLLLSQNGLNDSYLLKKSFSETGNPTTHILTGEQETVGVTTTATKNPKKDGTKSFVVRIPKIPGTTVSDFNVTTAGASVGDQVDTGGWMGDNFVSYPVTFTTVPETITWTYKYQIASAADSAKVPLLTEYMDLLLDSDNNMFGESNGIDFNVYRNPSLTHVPTLDFGEHSLPKTKTDTGQTSYGLNTKNSDALKDAQFTVVDNSTTIAGQSSWRLLMAMSPFVNGASSHNDWQIDWGEPSTSTSVGDKEQQPSDYQDPTQYTPTPAQPLPKDEWWQYYNHQAQDLNSDWSSKQLYYLNRLHEKDVDARKGLTRYYPSAQLILPAGSDNPIGGQYKATIRYTLGSRSDGI</sequence>
<feature type="region of interest" description="Disordered" evidence="1">
    <location>
        <begin position="384"/>
        <end position="437"/>
    </location>
</feature>
<dbReference type="EMBL" id="AZEC01000004">
    <property type="protein sequence ID" value="KRL13341.1"/>
    <property type="molecule type" value="Genomic_DNA"/>
</dbReference>
<protein>
    <submittedName>
        <fullName evidence="3">Uncharacterized protein</fullName>
    </submittedName>
</protein>
<feature type="region of interest" description="Disordered" evidence="1">
    <location>
        <begin position="582"/>
        <end position="602"/>
    </location>
</feature>
<feature type="compositionally biased region" description="Basic and acidic residues" evidence="1">
    <location>
        <begin position="934"/>
        <end position="944"/>
    </location>
</feature>
<keyword evidence="4" id="KW-1185">Reference proteome</keyword>
<reference evidence="3 4" key="1">
    <citation type="journal article" date="2015" name="Genome Announc.">
        <title>Expanding the biotechnology potential of lactobacilli through comparative genomics of 213 strains and associated genera.</title>
        <authorList>
            <person name="Sun Z."/>
            <person name="Harris H.M."/>
            <person name="McCann A."/>
            <person name="Guo C."/>
            <person name="Argimon S."/>
            <person name="Zhang W."/>
            <person name="Yang X."/>
            <person name="Jeffery I.B."/>
            <person name="Cooney J.C."/>
            <person name="Kagawa T.F."/>
            <person name="Liu W."/>
            <person name="Song Y."/>
            <person name="Salvetti E."/>
            <person name="Wrobel A."/>
            <person name="Rasinkangas P."/>
            <person name="Parkhill J."/>
            <person name="Rea M.C."/>
            <person name="O'Sullivan O."/>
            <person name="Ritari J."/>
            <person name="Douillard F.P."/>
            <person name="Paul Ross R."/>
            <person name="Yang R."/>
            <person name="Briner A.E."/>
            <person name="Felis G.E."/>
            <person name="de Vos W.M."/>
            <person name="Barrangou R."/>
            <person name="Klaenhammer T.R."/>
            <person name="Caufield P.W."/>
            <person name="Cui Y."/>
            <person name="Zhang H."/>
            <person name="O'Toole P.W."/>
        </authorList>
    </citation>
    <scope>NUCLEOTIDE SEQUENCE [LARGE SCALE GENOMIC DNA]</scope>
    <source>
        <strain evidence="3 4">DSM 12744</strain>
    </source>
</reference>
<feature type="chain" id="PRO_5006408101" evidence="2">
    <location>
        <begin position="31"/>
        <end position="1388"/>
    </location>
</feature>
<feature type="signal peptide" evidence="2">
    <location>
        <begin position="1"/>
        <end position="30"/>
    </location>
</feature>